<organism evidence="1 2">
    <name type="scientific">Arabidopsis thaliana</name>
    <name type="common">Mouse-ear cress</name>
    <dbReference type="NCBI Taxonomy" id="3702"/>
    <lineage>
        <taxon>Eukaryota</taxon>
        <taxon>Viridiplantae</taxon>
        <taxon>Streptophyta</taxon>
        <taxon>Embryophyta</taxon>
        <taxon>Tracheophyta</taxon>
        <taxon>Spermatophyta</taxon>
        <taxon>Magnoliopsida</taxon>
        <taxon>eudicotyledons</taxon>
        <taxon>Gunneridae</taxon>
        <taxon>Pentapetalae</taxon>
        <taxon>rosids</taxon>
        <taxon>malvids</taxon>
        <taxon>Brassicales</taxon>
        <taxon>Brassicaceae</taxon>
        <taxon>Camelineae</taxon>
        <taxon>Arabidopsis</taxon>
    </lineage>
</organism>
<evidence type="ECO:0000313" key="2">
    <source>
        <dbReference type="Proteomes" id="UP000434276"/>
    </source>
</evidence>
<dbReference type="AlphaFoldDB" id="A0A5S9XDA2"/>
<accession>A0A5S9XDA2</accession>
<evidence type="ECO:0000313" key="1">
    <source>
        <dbReference type="EMBL" id="CAA0382655.1"/>
    </source>
</evidence>
<name>A0A5S9XDA2_ARATH</name>
<reference evidence="1 2" key="1">
    <citation type="submission" date="2019-12" db="EMBL/GenBank/DDBJ databases">
        <authorList>
            <person name="Jiao W.-B."/>
            <person name="Schneeberger K."/>
        </authorList>
    </citation>
    <scope>NUCLEOTIDE SEQUENCE [LARGE SCALE GENOMIC DNA]</scope>
    <source>
        <strain evidence="2">cv. C24</strain>
    </source>
</reference>
<dbReference type="EMBL" id="CACSHJ010000089">
    <property type="protein sequence ID" value="CAA0382655.1"/>
    <property type="molecule type" value="Genomic_DNA"/>
</dbReference>
<protein>
    <submittedName>
        <fullName evidence="1">Uncharacterized protein</fullName>
    </submittedName>
</protein>
<sequence length="77" mass="8716">MKHGPYSTANGKKIFQGFYTVLYPWPSCALTIGDALRPMFHEVLSRAGPDFEAMENLNTLYSTLLIMEDKSTNITRD</sequence>
<gene>
    <name evidence="1" type="ORF">C24_LOCUS12879</name>
</gene>
<proteinExistence type="predicted"/>
<dbReference type="Proteomes" id="UP000434276">
    <property type="component" value="Unassembled WGS sequence"/>
</dbReference>